<keyword evidence="1" id="KW-0812">Transmembrane</keyword>
<evidence type="ECO:0000259" key="2">
    <source>
        <dbReference type="Pfam" id="PF00078"/>
    </source>
</evidence>
<accession>A0ABR0MEH8</accession>
<dbReference type="InterPro" id="IPR043502">
    <property type="entry name" value="DNA/RNA_pol_sf"/>
</dbReference>
<keyword evidence="1" id="KW-0472">Membrane</keyword>
<keyword evidence="4" id="KW-1185">Reference proteome</keyword>
<sequence>MEAFRDALDACQLMDVGFSSVWFTWERGNLAATNIRERLDREPTYMKNFRLIILCNVLYKIIAKVVANRFQNIIGVCIDKAQSTFFPGRFITDNVLVAYEILHTLKEKRTGKKGHMAFKLDMSKAYDRVEWEFLKVMMERMGFANSWVSFILKCIFMVFYSILLNGTKKDCFRPMRGLKPRNPLSPYLFLICSEGLSSLMRSAMKKGDIKGLKACRRGPQISHLLFVDDCIIFGEATTLGACKIKDVLKEYEKCSGQCVNFEKSMVFFSTNTSKDDRFMVARLLGVCRSNDFEKYLGLPNLVRKKKKYSFQNLKDRIKK</sequence>
<dbReference type="PANTHER" id="PTHR46890:SF48">
    <property type="entry name" value="RNA-DIRECTED DNA POLYMERASE"/>
    <property type="match status" value="1"/>
</dbReference>
<dbReference type="InterPro" id="IPR000477">
    <property type="entry name" value="RT_dom"/>
</dbReference>
<dbReference type="InterPro" id="IPR052343">
    <property type="entry name" value="Retrotransposon-Effector_Assoc"/>
</dbReference>
<protein>
    <recommendedName>
        <fullName evidence="2">Reverse transcriptase domain-containing protein</fullName>
    </recommendedName>
</protein>
<evidence type="ECO:0000313" key="4">
    <source>
        <dbReference type="Proteomes" id="UP001358586"/>
    </source>
</evidence>
<gene>
    <name evidence="3" type="ORF">PVK06_047171</name>
</gene>
<keyword evidence="1" id="KW-1133">Transmembrane helix</keyword>
<proteinExistence type="predicted"/>
<dbReference type="SUPFAM" id="SSF56672">
    <property type="entry name" value="DNA/RNA polymerases"/>
    <property type="match status" value="1"/>
</dbReference>
<dbReference type="Proteomes" id="UP001358586">
    <property type="component" value="Chromosome 13"/>
</dbReference>
<reference evidence="3 4" key="1">
    <citation type="submission" date="2023-03" db="EMBL/GenBank/DDBJ databases">
        <title>WGS of Gossypium arboreum.</title>
        <authorList>
            <person name="Yu D."/>
        </authorList>
    </citation>
    <scope>NUCLEOTIDE SEQUENCE [LARGE SCALE GENOMIC DNA]</scope>
    <source>
        <tissue evidence="3">Leaf</tissue>
    </source>
</reference>
<dbReference type="PANTHER" id="PTHR46890">
    <property type="entry name" value="NON-LTR RETROLELEMENT REVERSE TRANSCRIPTASE-LIKE PROTEIN-RELATED"/>
    <property type="match status" value="1"/>
</dbReference>
<name>A0ABR0MEH8_GOSAR</name>
<comment type="caution">
    <text evidence="3">The sequence shown here is derived from an EMBL/GenBank/DDBJ whole genome shotgun (WGS) entry which is preliminary data.</text>
</comment>
<dbReference type="Pfam" id="PF00078">
    <property type="entry name" value="RVT_1"/>
    <property type="match status" value="1"/>
</dbReference>
<feature type="transmembrane region" description="Helical" evidence="1">
    <location>
        <begin position="143"/>
        <end position="164"/>
    </location>
</feature>
<evidence type="ECO:0000313" key="3">
    <source>
        <dbReference type="EMBL" id="KAK5771002.1"/>
    </source>
</evidence>
<evidence type="ECO:0000256" key="1">
    <source>
        <dbReference type="SAM" id="Phobius"/>
    </source>
</evidence>
<dbReference type="CDD" id="cd01650">
    <property type="entry name" value="RT_nLTR_like"/>
    <property type="match status" value="1"/>
</dbReference>
<dbReference type="EMBL" id="JARKNE010000013">
    <property type="protein sequence ID" value="KAK5771002.1"/>
    <property type="molecule type" value="Genomic_DNA"/>
</dbReference>
<organism evidence="3 4">
    <name type="scientific">Gossypium arboreum</name>
    <name type="common">Tree cotton</name>
    <name type="synonym">Gossypium nanking</name>
    <dbReference type="NCBI Taxonomy" id="29729"/>
    <lineage>
        <taxon>Eukaryota</taxon>
        <taxon>Viridiplantae</taxon>
        <taxon>Streptophyta</taxon>
        <taxon>Embryophyta</taxon>
        <taxon>Tracheophyta</taxon>
        <taxon>Spermatophyta</taxon>
        <taxon>Magnoliopsida</taxon>
        <taxon>eudicotyledons</taxon>
        <taxon>Gunneridae</taxon>
        <taxon>Pentapetalae</taxon>
        <taxon>rosids</taxon>
        <taxon>malvids</taxon>
        <taxon>Malvales</taxon>
        <taxon>Malvaceae</taxon>
        <taxon>Malvoideae</taxon>
        <taxon>Gossypium</taxon>
    </lineage>
</organism>
<feature type="domain" description="Reverse transcriptase" evidence="2">
    <location>
        <begin position="46"/>
        <end position="274"/>
    </location>
</feature>